<name>A0AAG5DS10_ANOAO</name>
<dbReference type="Proteomes" id="UP000075880">
    <property type="component" value="Unassembled WGS sequence"/>
</dbReference>
<accession>A0AAG5DS10</accession>
<proteinExistence type="predicted"/>
<dbReference type="EnsemblMetazoa" id="ENSAATROPT016083">
    <property type="protein sequence ID" value="ENSAATROPP014127"/>
    <property type="gene ID" value="ENSAATROPG013164"/>
</dbReference>
<protein>
    <submittedName>
        <fullName evidence="1">Uncharacterized protein</fullName>
    </submittedName>
</protein>
<organism evidence="1 2">
    <name type="scientific">Anopheles atroparvus</name>
    <name type="common">European mosquito</name>
    <dbReference type="NCBI Taxonomy" id="41427"/>
    <lineage>
        <taxon>Eukaryota</taxon>
        <taxon>Metazoa</taxon>
        <taxon>Ecdysozoa</taxon>
        <taxon>Arthropoda</taxon>
        <taxon>Hexapoda</taxon>
        <taxon>Insecta</taxon>
        <taxon>Pterygota</taxon>
        <taxon>Neoptera</taxon>
        <taxon>Endopterygota</taxon>
        <taxon>Diptera</taxon>
        <taxon>Nematocera</taxon>
        <taxon>Culicoidea</taxon>
        <taxon>Culicidae</taxon>
        <taxon>Anophelinae</taxon>
        <taxon>Anopheles</taxon>
    </lineage>
</organism>
<sequence length="95" mass="10347">MVSKNQSSSHLKCQPLCCYWLMLIFAWNAEFKGTSGVLTIVRTDAGVALIFERRAGCAAETGRTGSDISLRQLNGGLPLFTVRKTSHQRADSSAL</sequence>
<dbReference type="AlphaFoldDB" id="A0AAG5DS10"/>
<keyword evidence="2" id="KW-1185">Reference proteome</keyword>
<reference evidence="1" key="1">
    <citation type="submission" date="2024-04" db="UniProtKB">
        <authorList>
            <consortium name="EnsemblMetazoa"/>
        </authorList>
    </citation>
    <scope>IDENTIFICATION</scope>
    <source>
        <strain evidence="1">EBRO</strain>
    </source>
</reference>
<evidence type="ECO:0000313" key="1">
    <source>
        <dbReference type="EnsemblMetazoa" id="ENSAATROPP014127"/>
    </source>
</evidence>
<evidence type="ECO:0000313" key="2">
    <source>
        <dbReference type="Proteomes" id="UP000075880"/>
    </source>
</evidence>